<feature type="region of interest" description="Disordered" evidence="1">
    <location>
        <begin position="1"/>
        <end position="28"/>
    </location>
</feature>
<evidence type="ECO:0000313" key="2">
    <source>
        <dbReference type="EMBL" id="GGY20956.1"/>
    </source>
</evidence>
<protein>
    <submittedName>
        <fullName evidence="2">Uncharacterized protein</fullName>
    </submittedName>
</protein>
<proteinExistence type="predicted"/>
<accession>A0A918UAC5</accession>
<reference evidence="2" key="1">
    <citation type="journal article" date="2014" name="Int. J. Syst. Evol. Microbiol.">
        <title>Complete genome sequence of Corynebacterium casei LMG S-19264T (=DSM 44701T), isolated from a smear-ripened cheese.</title>
        <authorList>
            <consortium name="US DOE Joint Genome Institute (JGI-PGF)"/>
            <person name="Walter F."/>
            <person name="Albersmeier A."/>
            <person name="Kalinowski J."/>
            <person name="Ruckert C."/>
        </authorList>
    </citation>
    <scope>NUCLEOTIDE SEQUENCE</scope>
    <source>
        <strain evidence="2">KCTC 32182</strain>
    </source>
</reference>
<organism evidence="2 3">
    <name type="scientific">Paludibacterium paludis</name>
    <dbReference type="NCBI Taxonomy" id="1225769"/>
    <lineage>
        <taxon>Bacteria</taxon>
        <taxon>Pseudomonadati</taxon>
        <taxon>Pseudomonadota</taxon>
        <taxon>Betaproteobacteria</taxon>
        <taxon>Neisseriales</taxon>
        <taxon>Chromobacteriaceae</taxon>
        <taxon>Paludibacterium</taxon>
    </lineage>
</organism>
<dbReference type="EMBL" id="BMYX01000015">
    <property type="protein sequence ID" value="GGY20956.1"/>
    <property type="molecule type" value="Genomic_DNA"/>
</dbReference>
<dbReference type="AlphaFoldDB" id="A0A918UAC5"/>
<reference evidence="2" key="2">
    <citation type="submission" date="2020-09" db="EMBL/GenBank/DDBJ databases">
        <authorList>
            <person name="Sun Q."/>
            <person name="Kim S."/>
        </authorList>
    </citation>
    <scope>NUCLEOTIDE SEQUENCE</scope>
    <source>
        <strain evidence="2">KCTC 32182</strain>
    </source>
</reference>
<sequence length="141" mass="14671">MGDARRLKASQRVRAGSDTPDGEAGDSPVVDTCVSARMGVPGLVGVVRSASAGHGEVVDIVFMGTARQVKTVLYQSASGLRMQIPTLGRPGPGRAVRILMCCGRGDGGKNCLRRPAVPVSWRARRGGSGEVQARLSRSISA</sequence>
<comment type="caution">
    <text evidence="2">The sequence shown here is derived from an EMBL/GenBank/DDBJ whole genome shotgun (WGS) entry which is preliminary data.</text>
</comment>
<keyword evidence="3" id="KW-1185">Reference proteome</keyword>
<dbReference type="Proteomes" id="UP000645257">
    <property type="component" value="Unassembled WGS sequence"/>
</dbReference>
<name>A0A918UAC5_9NEIS</name>
<evidence type="ECO:0000313" key="3">
    <source>
        <dbReference type="Proteomes" id="UP000645257"/>
    </source>
</evidence>
<gene>
    <name evidence="2" type="ORF">GCM10011289_25770</name>
</gene>
<evidence type="ECO:0000256" key="1">
    <source>
        <dbReference type="SAM" id="MobiDB-lite"/>
    </source>
</evidence>